<evidence type="ECO:0000313" key="2">
    <source>
        <dbReference type="EMBL" id="CUH73201.1"/>
    </source>
</evidence>
<evidence type="ECO:0000313" key="3">
    <source>
        <dbReference type="Proteomes" id="UP000051086"/>
    </source>
</evidence>
<dbReference type="EMBL" id="CYSC01000037">
    <property type="protein sequence ID" value="CUH73201.1"/>
    <property type="molecule type" value="Genomic_DNA"/>
</dbReference>
<evidence type="ECO:0000313" key="1">
    <source>
        <dbReference type="EMBL" id="CUH70164.1"/>
    </source>
</evidence>
<evidence type="ECO:0000313" key="4">
    <source>
        <dbReference type="Proteomes" id="UP000051887"/>
    </source>
</evidence>
<dbReference type="Proteomes" id="UP000051086">
    <property type="component" value="Unassembled WGS sequence"/>
</dbReference>
<dbReference type="AlphaFoldDB" id="A0A0P1FWZ5"/>
<gene>
    <name evidence="1" type="ORF">TL5118_04139</name>
    <name evidence="2" type="ORF">TL5120_03008</name>
</gene>
<name>A0A0P1FWZ5_9RHOB</name>
<reference evidence="2 4" key="2">
    <citation type="submission" date="2015-09" db="EMBL/GenBank/DDBJ databases">
        <authorList>
            <consortium name="Swine Surveillance"/>
        </authorList>
    </citation>
    <scope>NUCLEOTIDE SEQUENCE [LARGE SCALE GENOMIC DNA]</scope>
    <source>
        <strain evidence="2 4">5120</strain>
    </source>
</reference>
<keyword evidence="3" id="KW-1185">Reference proteome</keyword>
<sequence length="188" mass="21386">MNVAHEKPSQWRGFNKRAGALLTNAPRCSNVCYGSNSQRELMYNNAISDTWFKRMRLARLSILWVVVFCPNVLRAGAEIDPALLGRALGFDLSYQRECVGPVPPTRGQMVFLTEYSASLLQFSKRFAGDDFLFEFIHSSVRTQFDCKEALKERDRYWGALLARGLGKYCLVRAISENTDLASCLQRDE</sequence>
<proteinExistence type="predicted"/>
<accession>A0A0P1FWZ5</accession>
<dbReference type="Proteomes" id="UP000051887">
    <property type="component" value="Unassembled WGS sequence"/>
</dbReference>
<dbReference type="EMBL" id="CYSB01000047">
    <property type="protein sequence ID" value="CUH70164.1"/>
    <property type="molecule type" value="Genomic_DNA"/>
</dbReference>
<reference evidence="1 3" key="1">
    <citation type="submission" date="2015-09" db="EMBL/GenBank/DDBJ databases">
        <authorList>
            <person name="Rodrigo-Torres L."/>
            <person name="Arahal D.R."/>
        </authorList>
    </citation>
    <scope>NUCLEOTIDE SEQUENCE [LARGE SCALE GENOMIC DNA]</scope>
    <source>
        <strain evidence="1 3">CECT 5118</strain>
    </source>
</reference>
<organism evidence="2 4">
    <name type="scientific">Thalassovita autumnalis</name>
    <dbReference type="NCBI Taxonomy" id="2072972"/>
    <lineage>
        <taxon>Bacteria</taxon>
        <taxon>Pseudomonadati</taxon>
        <taxon>Pseudomonadota</taxon>
        <taxon>Alphaproteobacteria</taxon>
        <taxon>Rhodobacterales</taxon>
        <taxon>Roseobacteraceae</taxon>
        <taxon>Thalassovita</taxon>
    </lineage>
</organism>
<protein>
    <submittedName>
        <fullName evidence="2">Uncharacterized protein</fullName>
    </submittedName>
</protein>